<keyword evidence="6" id="KW-1185">Reference proteome</keyword>
<dbReference type="GO" id="GO:0006154">
    <property type="term" value="P:adenosine catabolic process"/>
    <property type="evidence" value="ECO:0007669"/>
    <property type="project" value="TreeGrafter"/>
</dbReference>
<dbReference type="VEuPathDB" id="FungiDB:MFRU_034g00280"/>
<comment type="caution">
    <text evidence="5">The sequence shown here is derived from an EMBL/GenBank/DDBJ whole genome shotgun (WGS) entry which is preliminary data.</text>
</comment>
<dbReference type="InterPro" id="IPR006330">
    <property type="entry name" value="Ado/ade_deaminase"/>
</dbReference>
<name>A0A5M9JII8_MONFR</name>
<reference evidence="5 6" key="1">
    <citation type="submission" date="2019-06" db="EMBL/GenBank/DDBJ databases">
        <title>Genome Sequence of the Brown Rot Fungal Pathogen Monilinia fructicola.</title>
        <authorList>
            <person name="De Miccolis Angelini R.M."/>
            <person name="Landi L."/>
            <person name="Abate D."/>
            <person name="Pollastro S."/>
            <person name="Romanazzi G."/>
            <person name="Faretra F."/>
        </authorList>
    </citation>
    <scope>NUCLEOTIDE SEQUENCE [LARGE SCALE GENOMIC DNA]</scope>
    <source>
        <strain evidence="5 6">Mfrc123</strain>
    </source>
</reference>
<keyword evidence="2" id="KW-0862">Zinc</keyword>
<dbReference type="PANTHER" id="PTHR11409">
    <property type="entry name" value="ADENOSINE DEAMINASE"/>
    <property type="match status" value="1"/>
</dbReference>
<dbReference type="GO" id="GO:0004000">
    <property type="term" value="F:adenosine deaminase activity"/>
    <property type="evidence" value="ECO:0007669"/>
    <property type="project" value="TreeGrafter"/>
</dbReference>
<comment type="similarity">
    <text evidence="1">Belongs to the metallo-dependent hydrolases superfamily. Adenosine and AMP deaminases family.</text>
</comment>
<organism evidence="5 6">
    <name type="scientific">Monilinia fructicola</name>
    <name type="common">Brown rot fungus</name>
    <name type="synonym">Ciboria fructicola</name>
    <dbReference type="NCBI Taxonomy" id="38448"/>
    <lineage>
        <taxon>Eukaryota</taxon>
        <taxon>Fungi</taxon>
        <taxon>Dikarya</taxon>
        <taxon>Ascomycota</taxon>
        <taxon>Pezizomycotina</taxon>
        <taxon>Leotiomycetes</taxon>
        <taxon>Helotiales</taxon>
        <taxon>Sclerotiniaceae</taxon>
        <taxon>Monilinia</taxon>
    </lineage>
</organism>
<protein>
    <recommendedName>
        <fullName evidence="7">Adenosine deaminase domain-containing protein</fullName>
    </recommendedName>
</protein>
<evidence type="ECO:0000256" key="3">
    <source>
        <dbReference type="ARBA" id="ARBA00023080"/>
    </source>
</evidence>
<dbReference type="GO" id="GO:0046103">
    <property type="term" value="P:inosine biosynthetic process"/>
    <property type="evidence" value="ECO:0007669"/>
    <property type="project" value="TreeGrafter"/>
</dbReference>
<evidence type="ECO:0000256" key="2">
    <source>
        <dbReference type="ARBA" id="ARBA00022833"/>
    </source>
</evidence>
<feature type="region of interest" description="Disordered" evidence="4">
    <location>
        <begin position="62"/>
        <end position="103"/>
    </location>
</feature>
<evidence type="ECO:0000313" key="6">
    <source>
        <dbReference type="Proteomes" id="UP000322873"/>
    </source>
</evidence>
<accession>A0A5M9JII8</accession>
<dbReference type="PANTHER" id="PTHR11409:SF42">
    <property type="entry name" value="ADENOSINE DEAMINASE-LIKE PROTEIN"/>
    <property type="match status" value="1"/>
</dbReference>
<dbReference type="Gene3D" id="3.20.20.140">
    <property type="entry name" value="Metal-dependent hydrolases"/>
    <property type="match status" value="2"/>
</dbReference>
<evidence type="ECO:0000256" key="4">
    <source>
        <dbReference type="SAM" id="MobiDB-lite"/>
    </source>
</evidence>
<dbReference type="AlphaFoldDB" id="A0A5M9JII8"/>
<feature type="compositionally biased region" description="Basic residues" evidence="4">
    <location>
        <begin position="73"/>
        <end position="88"/>
    </location>
</feature>
<dbReference type="Proteomes" id="UP000322873">
    <property type="component" value="Unassembled WGS sequence"/>
</dbReference>
<sequence>MDSSSSEIIDFISLPKIELHAHLSGSISRQCLHEVWLQKWERGETTLQDPLIEMPDGKFDYDLETSLDENKPHPLHRPTKRSPNRTRSSHPSPQIPFPRRRRNRSLRRPLHRRYIHLLPAFQLAHTHNLKITIHFAEIPHPPTRTELRTLLSYHPHRLGHVIHVPDDLKPEIQKMGLGLELCLSCNVHAKDDHGDVWRSSFWGVVGKRRAGGFMYRRRRSLWQ</sequence>
<dbReference type="GO" id="GO:0009117">
    <property type="term" value="P:nucleotide metabolic process"/>
    <property type="evidence" value="ECO:0007669"/>
    <property type="project" value="UniProtKB-KW"/>
</dbReference>
<evidence type="ECO:0008006" key="7">
    <source>
        <dbReference type="Google" id="ProtNLM"/>
    </source>
</evidence>
<dbReference type="EMBL" id="VICG01000010">
    <property type="protein sequence ID" value="KAA8568173.1"/>
    <property type="molecule type" value="Genomic_DNA"/>
</dbReference>
<gene>
    <name evidence="5" type="ORF">EYC84_008568</name>
</gene>
<keyword evidence="3" id="KW-0546">Nucleotide metabolism</keyword>
<dbReference type="InterPro" id="IPR032466">
    <property type="entry name" value="Metal_Hydrolase"/>
</dbReference>
<evidence type="ECO:0000313" key="5">
    <source>
        <dbReference type="EMBL" id="KAA8568173.1"/>
    </source>
</evidence>
<evidence type="ECO:0000256" key="1">
    <source>
        <dbReference type="ARBA" id="ARBA00006676"/>
    </source>
</evidence>
<proteinExistence type="inferred from homology"/>
<dbReference type="SUPFAM" id="SSF51556">
    <property type="entry name" value="Metallo-dependent hydrolases"/>
    <property type="match status" value="1"/>
</dbReference>